<accession>A0A091ASB5</accession>
<keyword evidence="15" id="KW-0482">Metalloprotease</keyword>
<dbReference type="GO" id="GO:0006508">
    <property type="term" value="P:proteolysis"/>
    <property type="evidence" value="ECO:0007669"/>
    <property type="project" value="UniProtKB-KW"/>
</dbReference>
<dbReference type="RefSeq" id="WP_034214669.1">
    <property type="nucleotide sequence ID" value="NZ_AVCK01000055.1"/>
</dbReference>
<evidence type="ECO:0000256" key="1">
    <source>
        <dbReference type="ARBA" id="ARBA00004240"/>
    </source>
</evidence>
<evidence type="ECO:0000256" key="20">
    <source>
        <dbReference type="ARBA" id="ARBA00033328"/>
    </source>
</evidence>
<reference evidence="23 24" key="1">
    <citation type="submission" date="2013-09" db="EMBL/GenBank/DDBJ databases">
        <title>Genome sequencing of Arenimonas metalli.</title>
        <authorList>
            <person name="Chen F."/>
            <person name="Wang G."/>
        </authorList>
    </citation>
    <scope>NUCLEOTIDE SEQUENCE [LARGE SCALE GENOMIC DNA]</scope>
    <source>
        <strain evidence="23 24">CF5-1</strain>
    </source>
</reference>
<proteinExistence type="predicted"/>
<keyword evidence="17" id="KW-0325">Glycoprotein</keyword>
<keyword evidence="8" id="KW-0645">Protease</keyword>
<dbReference type="GO" id="GO:0005764">
    <property type="term" value="C:lysosome"/>
    <property type="evidence" value="ECO:0007669"/>
    <property type="project" value="UniProtKB-SubCell"/>
</dbReference>
<dbReference type="SUPFAM" id="SSF53187">
    <property type="entry name" value="Zn-dependent exopeptidases"/>
    <property type="match status" value="1"/>
</dbReference>
<comment type="subunit">
    <text evidence="19">Homodimer. The monomeric form is inactive while the homodimer is active.</text>
</comment>
<evidence type="ECO:0000256" key="6">
    <source>
        <dbReference type="ARBA" id="ARBA00022525"/>
    </source>
</evidence>
<protein>
    <recommendedName>
        <fullName evidence="5">Carboxypeptidase Q</fullName>
    </recommendedName>
    <alternativeName>
        <fullName evidence="20">Plasma glutamate carboxypeptidase</fullName>
    </alternativeName>
</protein>
<keyword evidence="13" id="KW-0862">Zinc</keyword>
<dbReference type="Gene3D" id="3.40.630.10">
    <property type="entry name" value="Zn peptidases"/>
    <property type="match status" value="1"/>
</dbReference>
<evidence type="ECO:0000256" key="5">
    <source>
        <dbReference type="ARBA" id="ARBA00014116"/>
    </source>
</evidence>
<keyword evidence="10 21" id="KW-0732">Signal</keyword>
<dbReference type="GO" id="GO:0046872">
    <property type="term" value="F:metal ion binding"/>
    <property type="evidence" value="ECO:0007669"/>
    <property type="project" value="UniProtKB-KW"/>
</dbReference>
<evidence type="ECO:0000256" key="10">
    <source>
        <dbReference type="ARBA" id="ARBA00022729"/>
    </source>
</evidence>
<dbReference type="GO" id="GO:0005576">
    <property type="term" value="C:extracellular region"/>
    <property type="evidence" value="ECO:0007669"/>
    <property type="project" value="UniProtKB-SubCell"/>
</dbReference>
<dbReference type="OrthoDB" id="9769665at2"/>
<evidence type="ECO:0000256" key="14">
    <source>
        <dbReference type="ARBA" id="ARBA00023034"/>
    </source>
</evidence>
<evidence type="ECO:0000256" key="11">
    <source>
        <dbReference type="ARBA" id="ARBA00022801"/>
    </source>
</evidence>
<evidence type="ECO:0000313" key="23">
    <source>
        <dbReference type="EMBL" id="KFN42032.1"/>
    </source>
</evidence>
<evidence type="ECO:0000256" key="2">
    <source>
        <dbReference type="ARBA" id="ARBA00004371"/>
    </source>
</evidence>
<keyword evidence="16" id="KW-0865">Zymogen</keyword>
<dbReference type="GO" id="GO:0004180">
    <property type="term" value="F:carboxypeptidase activity"/>
    <property type="evidence" value="ECO:0007669"/>
    <property type="project" value="UniProtKB-KW"/>
</dbReference>
<dbReference type="Gene3D" id="3.50.30.30">
    <property type="match status" value="1"/>
</dbReference>
<evidence type="ECO:0000256" key="12">
    <source>
        <dbReference type="ARBA" id="ARBA00022824"/>
    </source>
</evidence>
<evidence type="ECO:0000256" key="19">
    <source>
        <dbReference type="ARBA" id="ARBA00025833"/>
    </source>
</evidence>
<keyword evidence="9" id="KW-0479">Metal-binding</keyword>
<dbReference type="InterPro" id="IPR007484">
    <property type="entry name" value="Peptidase_M28"/>
</dbReference>
<dbReference type="GO" id="GO:0070573">
    <property type="term" value="F:metallodipeptidase activity"/>
    <property type="evidence" value="ECO:0007669"/>
    <property type="project" value="InterPro"/>
</dbReference>
<evidence type="ECO:0000256" key="15">
    <source>
        <dbReference type="ARBA" id="ARBA00023049"/>
    </source>
</evidence>
<feature type="domain" description="Peptidase M28" evidence="22">
    <location>
        <begin position="260"/>
        <end position="444"/>
    </location>
</feature>
<evidence type="ECO:0000256" key="16">
    <source>
        <dbReference type="ARBA" id="ARBA00023145"/>
    </source>
</evidence>
<keyword evidence="24" id="KW-1185">Reference proteome</keyword>
<gene>
    <name evidence="23" type="ORF">N787_04490</name>
</gene>
<keyword evidence="12" id="KW-0256">Endoplasmic reticulum</keyword>
<keyword evidence="14" id="KW-0333">Golgi apparatus</keyword>
<evidence type="ECO:0000256" key="8">
    <source>
        <dbReference type="ARBA" id="ARBA00022670"/>
    </source>
</evidence>
<dbReference type="PATRIC" id="fig|1384056.3.peg.2419"/>
<evidence type="ECO:0000256" key="4">
    <source>
        <dbReference type="ARBA" id="ARBA00004613"/>
    </source>
</evidence>
<evidence type="ECO:0000256" key="21">
    <source>
        <dbReference type="SAM" id="SignalP"/>
    </source>
</evidence>
<keyword evidence="6" id="KW-0964">Secreted</keyword>
<evidence type="ECO:0000313" key="24">
    <source>
        <dbReference type="Proteomes" id="UP000029393"/>
    </source>
</evidence>
<sequence>MRLTQTLLAAALLAGPALAADGTGLDAGDLAVAESLRGKAMAGSAAWSVVESLTTEVGPRLAGTEADARAVRWAEAKFRAMGFDKVYLEPVTFPVWLRQRERAEVLAPFPQPLVVTALGGSIGTGEKPLDAEVAEFANLDALKAAPEGSLAGKIAFISNRMVRFKDGRGYGPAVGARSNGAVEAARKGAVAIVIRSIGTSNDRFAHTGTMRYLPDVPRIPAAALSNPDADLLVNMLGRGQPVTLRLDLSAETREAYTSHNVIGEITGRELPGEVVTLGGHLDSWDQGTGAIDDGAGVGITMAAGALIGELPQAPRRTVRVIAYANEEQGLYGGKAYAEAREAAGEIDAHQLSAESDFGAGRVYALRAGVDPAAWPVIEKIGEVLAPLGVVTEAGVGSPGPDVGPIVAKGATWAQLAQDGTDYFDYHHTPNDTLDKIDPKALDQQVAAYAVLAWLAAETEVDFGRAPAKAAP</sequence>
<keyword evidence="7" id="KW-0121">Carboxypeptidase</keyword>
<feature type="signal peptide" evidence="21">
    <location>
        <begin position="1"/>
        <end position="19"/>
    </location>
</feature>
<dbReference type="EMBL" id="AVCK01000055">
    <property type="protein sequence ID" value="KFN42032.1"/>
    <property type="molecule type" value="Genomic_DNA"/>
</dbReference>
<evidence type="ECO:0000256" key="13">
    <source>
        <dbReference type="ARBA" id="ARBA00022833"/>
    </source>
</evidence>
<feature type="chain" id="PRO_5001868945" description="Carboxypeptidase Q" evidence="21">
    <location>
        <begin position="20"/>
        <end position="471"/>
    </location>
</feature>
<evidence type="ECO:0000256" key="18">
    <source>
        <dbReference type="ARBA" id="ARBA00023228"/>
    </source>
</evidence>
<keyword evidence="18" id="KW-0458">Lysosome</keyword>
<organism evidence="23 24">
    <name type="scientific">Arenimonas metalli CF5-1</name>
    <dbReference type="NCBI Taxonomy" id="1384056"/>
    <lineage>
        <taxon>Bacteria</taxon>
        <taxon>Pseudomonadati</taxon>
        <taxon>Pseudomonadota</taxon>
        <taxon>Gammaproteobacteria</taxon>
        <taxon>Lysobacterales</taxon>
        <taxon>Lysobacteraceae</taxon>
        <taxon>Arenimonas</taxon>
    </lineage>
</organism>
<dbReference type="AlphaFoldDB" id="A0A091ASB5"/>
<evidence type="ECO:0000256" key="9">
    <source>
        <dbReference type="ARBA" id="ARBA00022723"/>
    </source>
</evidence>
<evidence type="ECO:0000259" key="22">
    <source>
        <dbReference type="Pfam" id="PF04389"/>
    </source>
</evidence>
<evidence type="ECO:0000256" key="3">
    <source>
        <dbReference type="ARBA" id="ARBA00004555"/>
    </source>
</evidence>
<dbReference type="InterPro" id="IPR039866">
    <property type="entry name" value="CPQ"/>
</dbReference>
<evidence type="ECO:0000256" key="17">
    <source>
        <dbReference type="ARBA" id="ARBA00023180"/>
    </source>
</evidence>
<dbReference type="eggNOG" id="COG2234">
    <property type="taxonomic scope" value="Bacteria"/>
</dbReference>
<comment type="caution">
    <text evidence="23">The sequence shown here is derived from an EMBL/GenBank/DDBJ whole genome shotgun (WGS) entry which is preliminary data.</text>
</comment>
<dbReference type="PANTHER" id="PTHR12053">
    <property type="entry name" value="PROTEASE FAMILY M28 PLASMA GLUTAMATE CARBOXYPEPTIDASE-RELATED"/>
    <property type="match status" value="1"/>
</dbReference>
<dbReference type="STRING" id="1384056.N787_04490"/>
<name>A0A091ASB5_9GAMM</name>
<dbReference type="Pfam" id="PF04389">
    <property type="entry name" value="Peptidase_M28"/>
    <property type="match status" value="1"/>
</dbReference>
<dbReference type="PANTHER" id="PTHR12053:SF3">
    <property type="entry name" value="CARBOXYPEPTIDASE Q"/>
    <property type="match status" value="1"/>
</dbReference>
<dbReference type="Proteomes" id="UP000029393">
    <property type="component" value="Unassembled WGS sequence"/>
</dbReference>
<keyword evidence="11" id="KW-0378">Hydrolase</keyword>
<comment type="subcellular location">
    <subcellularLocation>
        <location evidence="1">Endoplasmic reticulum</location>
    </subcellularLocation>
    <subcellularLocation>
        <location evidence="3">Golgi apparatus</location>
    </subcellularLocation>
    <subcellularLocation>
        <location evidence="2">Lysosome</location>
    </subcellularLocation>
    <subcellularLocation>
        <location evidence="4">Secreted</location>
    </subcellularLocation>
</comment>
<evidence type="ECO:0000256" key="7">
    <source>
        <dbReference type="ARBA" id="ARBA00022645"/>
    </source>
</evidence>